<gene>
    <name evidence="2" type="ORF">K8U78_05700</name>
</gene>
<dbReference type="InterPro" id="IPR000073">
    <property type="entry name" value="AB_hydrolase_1"/>
</dbReference>
<evidence type="ECO:0000313" key="3">
    <source>
        <dbReference type="Proteomes" id="UP000715651"/>
    </source>
</evidence>
<protein>
    <submittedName>
        <fullName evidence="2">Alpha/beta hydrolase</fullName>
    </submittedName>
</protein>
<evidence type="ECO:0000259" key="1">
    <source>
        <dbReference type="Pfam" id="PF12697"/>
    </source>
</evidence>
<evidence type="ECO:0000313" key="2">
    <source>
        <dbReference type="EMBL" id="HJF18615.1"/>
    </source>
</evidence>
<dbReference type="Proteomes" id="UP000715651">
    <property type="component" value="Unassembled WGS sequence"/>
</dbReference>
<dbReference type="AlphaFoldDB" id="A0A921FUQ1"/>
<dbReference type="GO" id="GO:0016787">
    <property type="term" value="F:hydrolase activity"/>
    <property type="evidence" value="ECO:0007669"/>
    <property type="project" value="UniProtKB-KW"/>
</dbReference>
<sequence length="290" mass="31255">MTMQIGVTAYRPAGNNSLGKVAVVLVHAFPIDGRMWDRMAEKLNAQLDQDAELSGLPVYGFSMPGTPGVPVPSEEESGPRTEDGAYAQALDRLSQAMIDKLHELGYEKAIWVGLSMGGYVVLRVHSLAPQVVAGLALCDSTPAADSPQARAGRLSIANNAEGAMGAEAVMKFARPSEHDSAVKKSADFIDTFTQWIHEQPVEGLAWRERMAAGRPDQFDSWDSLRVPTLVVSGELDPSSSPAVMKPFAERVHGALFVEIPDTGHFTAFEQPEQFATVLMSLFTMVLAAAE</sequence>
<dbReference type="PANTHER" id="PTHR43194:SF2">
    <property type="entry name" value="PEROXISOMAL MEMBRANE PROTEIN LPX1"/>
    <property type="match status" value="1"/>
</dbReference>
<dbReference type="Gene3D" id="3.40.50.1820">
    <property type="entry name" value="alpha/beta hydrolase"/>
    <property type="match status" value="1"/>
</dbReference>
<dbReference type="SUPFAM" id="SSF53474">
    <property type="entry name" value="alpha/beta-Hydrolases"/>
    <property type="match status" value="1"/>
</dbReference>
<keyword evidence="2" id="KW-0378">Hydrolase</keyword>
<reference evidence="2" key="2">
    <citation type="submission" date="2021-09" db="EMBL/GenBank/DDBJ databases">
        <authorList>
            <person name="Gilroy R."/>
        </authorList>
    </citation>
    <scope>NUCLEOTIDE SEQUENCE</scope>
    <source>
        <strain evidence="2">578</strain>
    </source>
</reference>
<dbReference type="InterPro" id="IPR050228">
    <property type="entry name" value="Carboxylesterase_BioH"/>
</dbReference>
<proteinExistence type="predicted"/>
<name>A0A921FUQ1_9BIFI</name>
<comment type="caution">
    <text evidence="2">The sequence shown here is derived from an EMBL/GenBank/DDBJ whole genome shotgun (WGS) entry which is preliminary data.</text>
</comment>
<dbReference type="Pfam" id="PF12697">
    <property type="entry name" value="Abhydrolase_6"/>
    <property type="match status" value="1"/>
</dbReference>
<dbReference type="EMBL" id="DYWK01000008">
    <property type="protein sequence ID" value="HJF18615.1"/>
    <property type="molecule type" value="Genomic_DNA"/>
</dbReference>
<dbReference type="InterPro" id="IPR029058">
    <property type="entry name" value="AB_hydrolase_fold"/>
</dbReference>
<feature type="domain" description="AB hydrolase-1" evidence="1">
    <location>
        <begin position="23"/>
        <end position="276"/>
    </location>
</feature>
<dbReference type="PANTHER" id="PTHR43194">
    <property type="entry name" value="HYDROLASE ALPHA/BETA FOLD FAMILY"/>
    <property type="match status" value="1"/>
</dbReference>
<reference evidence="2" key="1">
    <citation type="journal article" date="2021" name="PeerJ">
        <title>Extensive microbial diversity within the chicken gut microbiome revealed by metagenomics and culture.</title>
        <authorList>
            <person name="Gilroy R."/>
            <person name="Ravi A."/>
            <person name="Getino M."/>
            <person name="Pursley I."/>
            <person name="Horton D.L."/>
            <person name="Alikhan N.F."/>
            <person name="Baker D."/>
            <person name="Gharbi K."/>
            <person name="Hall N."/>
            <person name="Watson M."/>
            <person name="Adriaenssens E.M."/>
            <person name="Foster-Nyarko E."/>
            <person name="Jarju S."/>
            <person name="Secka A."/>
            <person name="Antonio M."/>
            <person name="Oren A."/>
            <person name="Chaudhuri R.R."/>
            <person name="La Ragione R."/>
            <person name="Hildebrand F."/>
            <person name="Pallen M.J."/>
        </authorList>
    </citation>
    <scope>NUCLEOTIDE SEQUENCE</scope>
    <source>
        <strain evidence="2">578</strain>
    </source>
</reference>
<accession>A0A921FUQ1</accession>
<organism evidence="2 3">
    <name type="scientific">Aeriscardovia aeriphila</name>
    <dbReference type="NCBI Taxonomy" id="218139"/>
    <lineage>
        <taxon>Bacteria</taxon>
        <taxon>Bacillati</taxon>
        <taxon>Actinomycetota</taxon>
        <taxon>Actinomycetes</taxon>
        <taxon>Bifidobacteriales</taxon>
        <taxon>Bifidobacteriaceae</taxon>
        <taxon>Aeriscardovia</taxon>
    </lineage>
</organism>